<evidence type="ECO:0000256" key="2">
    <source>
        <dbReference type="SAM" id="MobiDB-lite"/>
    </source>
</evidence>
<feature type="compositionally biased region" description="Acidic residues" evidence="2">
    <location>
        <begin position="428"/>
        <end position="443"/>
    </location>
</feature>
<organism evidence="3 4">
    <name type="scientific">Calycina marina</name>
    <dbReference type="NCBI Taxonomy" id="1763456"/>
    <lineage>
        <taxon>Eukaryota</taxon>
        <taxon>Fungi</taxon>
        <taxon>Dikarya</taxon>
        <taxon>Ascomycota</taxon>
        <taxon>Pezizomycotina</taxon>
        <taxon>Leotiomycetes</taxon>
        <taxon>Helotiales</taxon>
        <taxon>Pezizellaceae</taxon>
        <taxon>Calycina</taxon>
    </lineage>
</organism>
<proteinExistence type="inferred from homology"/>
<evidence type="ECO:0000313" key="3">
    <source>
        <dbReference type="EMBL" id="KAG9244787.1"/>
    </source>
</evidence>
<dbReference type="PANTHER" id="PTHR13255:SF0">
    <property type="entry name" value="ATAXIN-10"/>
    <property type="match status" value="1"/>
</dbReference>
<comment type="caution">
    <text evidence="3">The sequence shown here is derived from an EMBL/GenBank/DDBJ whole genome shotgun (WGS) entry which is preliminary data.</text>
</comment>
<keyword evidence="4" id="KW-1185">Reference proteome</keyword>
<feature type="region of interest" description="Disordered" evidence="2">
    <location>
        <begin position="299"/>
        <end position="321"/>
    </location>
</feature>
<evidence type="ECO:0008006" key="5">
    <source>
        <dbReference type="Google" id="ProtNLM"/>
    </source>
</evidence>
<evidence type="ECO:0000313" key="4">
    <source>
        <dbReference type="Proteomes" id="UP000887226"/>
    </source>
</evidence>
<dbReference type="Proteomes" id="UP000887226">
    <property type="component" value="Unassembled WGS sequence"/>
</dbReference>
<reference evidence="3" key="1">
    <citation type="journal article" date="2021" name="IMA Fungus">
        <title>Genomic characterization of three marine fungi, including Emericellopsis atlantica sp. nov. with signatures of a generalist lifestyle and marine biomass degradation.</title>
        <authorList>
            <person name="Hagestad O.C."/>
            <person name="Hou L."/>
            <person name="Andersen J.H."/>
            <person name="Hansen E.H."/>
            <person name="Altermark B."/>
            <person name="Li C."/>
            <person name="Kuhnert E."/>
            <person name="Cox R.J."/>
            <person name="Crous P.W."/>
            <person name="Spatafora J.W."/>
            <person name="Lail K."/>
            <person name="Amirebrahimi M."/>
            <person name="Lipzen A."/>
            <person name="Pangilinan J."/>
            <person name="Andreopoulos W."/>
            <person name="Hayes R.D."/>
            <person name="Ng V."/>
            <person name="Grigoriev I.V."/>
            <person name="Jackson S.A."/>
            <person name="Sutton T.D.S."/>
            <person name="Dobson A.D.W."/>
            <person name="Rama T."/>
        </authorList>
    </citation>
    <scope>NUCLEOTIDE SEQUENCE</scope>
    <source>
        <strain evidence="3">TRa3180A</strain>
    </source>
</reference>
<sequence>MYAATASNSNIHREALLPFSVEPVGATSSRRNKQSIEERSFQAALICLELHFETKTGIGRNTMPEVKKMVAKTLDLSLNKADVRESLAKNIDIWMRLQKIFNMAIPILNSRSLHSSYSPNGTVHETDTTESASLILKNHEPLVQDLHFLNSLLVISRNMLAIKDTAQEICAAVQFDHAVRELIVLCVIVTSKGYDGENVDEQSRGKLNEITELYKKLLVTSLQHMHNWTMGNDRFKMAFWFEMMFDQELANDSSNDMGIDNLNVEKVHEEVKNWNRRHSKKDKFAGELLDRYTADVASGVTPGPLPQPYDEPSPNNQIEESKTPVWKPDLADKYEQDRLYARVSHEVDMWWKLVRDLNYEGWVVQMESVEDAMARAETCRENAMSRYLPRNDRHFEDEDYDLHHEPSEGAFDMTDPSIDDRSISGNTGEEEEEEEEDDDDDSYVEGPLRGLLTEIPNILDTKQIEALHMTVKACIVDSMGSGLTPAGENLQKTRCKMFLALDCGKNLLREMLVFIAVWEQNDQQFIFQITAQIIEAFHHNALLPYAWNSLRILKDIVSPAQTVLLRLINYMFRARKDSPIYDDVRDYNRDAKLIHFLYKYFRTRVVPDCMALIWAQAQVKVGNNDPADFPVDLWDMERAKDGLSQYLDLISVICDISEMRPLLIEWESVYELIAILKALEAGVDRKPLVDPMPRRPANGAPLFDDRSPPSNIPRSQAHIPPLHDTPHKFPWSGIKNQILVILASLVAPVNGRRNGAGNATVQKQLLERGGIMPLLNCCVYDGHNEY</sequence>
<feature type="region of interest" description="Disordered" evidence="2">
    <location>
        <begin position="690"/>
        <end position="710"/>
    </location>
</feature>
<dbReference type="EMBL" id="MU253884">
    <property type="protein sequence ID" value="KAG9244787.1"/>
    <property type="molecule type" value="Genomic_DNA"/>
</dbReference>
<feature type="non-terminal residue" evidence="3">
    <location>
        <position position="786"/>
    </location>
</feature>
<name>A0A9P7Z435_9HELO</name>
<dbReference type="GO" id="GO:0005829">
    <property type="term" value="C:cytosol"/>
    <property type="evidence" value="ECO:0007669"/>
    <property type="project" value="TreeGrafter"/>
</dbReference>
<accession>A0A9P7Z435</accession>
<dbReference type="OrthoDB" id="379794at2759"/>
<dbReference type="InterPro" id="IPR051374">
    <property type="entry name" value="Ataxin-10/CTR86_families"/>
</dbReference>
<comment type="similarity">
    <text evidence="1">Belongs to the ataxin-10 family.</text>
</comment>
<evidence type="ECO:0000256" key="1">
    <source>
        <dbReference type="ARBA" id="ARBA00008384"/>
    </source>
</evidence>
<gene>
    <name evidence="3" type="ORF">BJ878DRAFT_420657</name>
</gene>
<feature type="region of interest" description="Disordered" evidence="2">
    <location>
        <begin position="403"/>
        <end position="446"/>
    </location>
</feature>
<dbReference type="AlphaFoldDB" id="A0A9P7Z435"/>
<dbReference type="PANTHER" id="PTHR13255">
    <property type="entry name" value="ATAXIN-10"/>
    <property type="match status" value="1"/>
</dbReference>
<protein>
    <recommendedName>
        <fullName evidence="5">Ataxin-10 domain-containing protein</fullName>
    </recommendedName>
</protein>